<feature type="domain" description="MacB-like periplasmic core" evidence="9">
    <location>
        <begin position="28"/>
        <end position="241"/>
    </location>
</feature>
<feature type="transmembrane region" description="Helical" evidence="7">
    <location>
        <begin position="273"/>
        <end position="300"/>
    </location>
</feature>
<feature type="transmembrane region" description="Helical" evidence="7">
    <location>
        <begin position="27"/>
        <end position="47"/>
    </location>
</feature>
<name>A0ABV9HCB2_9MICO</name>
<keyword evidence="11" id="KW-1185">Reference proteome</keyword>
<feature type="transmembrane region" description="Helical" evidence="7">
    <location>
        <begin position="320"/>
        <end position="351"/>
    </location>
</feature>
<feature type="domain" description="ABC3 transporter permease C-terminal" evidence="8">
    <location>
        <begin position="280"/>
        <end position="392"/>
    </location>
</feature>
<evidence type="ECO:0000256" key="4">
    <source>
        <dbReference type="ARBA" id="ARBA00022989"/>
    </source>
</evidence>
<dbReference type="InterPro" id="IPR003838">
    <property type="entry name" value="ABC3_permease_C"/>
</dbReference>
<evidence type="ECO:0000256" key="7">
    <source>
        <dbReference type="SAM" id="Phobius"/>
    </source>
</evidence>
<evidence type="ECO:0000256" key="5">
    <source>
        <dbReference type="ARBA" id="ARBA00023136"/>
    </source>
</evidence>
<gene>
    <name evidence="10" type="ORF">ACFO6V_02530</name>
</gene>
<evidence type="ECO:0000256" key="2">
    <source>
        <dbReference type="ARBA" id="ARBA00022475"/>
    </source>
</evidence>
<dbReference type="Proteomes" id="UP001596011">
    <property type="component" value="Unassembled WGS sequence"/>
</dbReference>
<dbReference type="InterPro" id="IPR025857">
    <property type="entry name" value="MacB_PCD"/>
</dbReference>
<proteinExistence type="inferred from homology"/>
<evidence type="ECO:0000256" key="1">
    <source>
        <dbReference type="ARBA" id="ARBA00004651"/>
    </source>
</evidence>
<dbReference type="RefSeq" id="WP_377131851.1">
    <property type="nucleotide sequence ID" value="NZ_JBHSFI010000001.1"/>
</dbReference>
<keyword evidence="2" id="KW-1003">Cell membrane</keyword>
<evidence type="ECO:0000259" key="9">
    <source>
        <dbReference type="Pfam" id="PF12704"/>
    </source>
</evidence>
<evidence type="ECO:0000259" key="8">
    <source>
        <dbReference type="Pfam" id="PF02687"/>
    </source>
</evidence>
<dbReference type="Pfam" id="PF12704">
    <property type="entry name" value="MacB_PCD"/>
    <property type="match status" value="1"/>
</dbReference>
<feature type="transmembrane region" description="Helical" evidence="7">
    <location>
        <begin position="363"/>
        <end position="382"/>
    </location>
</feature>
<reference evidence="11" key="1">
    <citation type="journal article" date="2019" name="Int. J. Syst. Evol. Microbiol.">
        <title>The Global Catalogue of Microorganisms (GCM) 10K type strain sequencing project: providing services to taxonomists for standard genome sequencing and annotation.</title>
        <authorList>
            <consortium name="The Broad Institute Genomics Platform"/>
            <consortium name="The Broad Institute Genome Sequencing Center for Infectious Disease"/>
            <person name="Wu L."/>
            <person name="Ma J."/>
        </authorList>
    </citation>
    <scope>NUCLEOTIDE SEQUENCE [LARGE SCALE GENOMIC DNA]</scope>
    <source>
        <strain evidence="11">CCUG 42722</strain>
    </source>
</reference>
<protein>
    <submittedName>
        <fullName evidence="10">ABC transporter permease</fullName>
    </submittedName>
</protein>
<keyword evidence="5 7" id="KW-0472">Membrane</keyword>
<evidence type="ECO:0000256" key="3">
    <source>
        <dbReference type="ARBA" id="ARBA00022692"/>
    </source>
</evidence>
<dbReference type="Pfam" id="PF02687">
    <property type="entry name" value="FtsX"/>
    <property type="match status" value="1"/>
</dbReference>
<keyword evidence="4 7" id="KW-1133">Transmembrane helix</keyword>
<evidence type="ECO:0000313" key="11">
    <source>
        <dbReference type="Proteomes" id="UP001596011"/>
    </source>
</evidence>
<dbReference type="EMBL" id="JBHSFI010000001">
    <property type="protein sequence ID" value="MFC4627093.1"/>
    <property type="molecule type" value="Genomic_DNA"/>
</dbReference>
<keyword evidence="3 7" id="KW-0812">Transmembrane</keyword>
<comment type="subcellular location">
    <subcellularLocation>
        <location evidence="1">Cell membrane</location>
        <topology evidence="1">Multi-pass membrane protein</topology>
    </subcellularLocation>
</comment>
<dbReference type="PANTHER" id="PTHR30572">
    <property type="entry name" value="MEMBRANE COMPONENT OF TRANSPORTER-RELATED"/>
    <property type="match status" value="1"/>
</dbReference>
<evidence type="ECO:0000313" key="10">
    <source>
        <dbReference type="EMBL" id="MFC4627093.1"/>
    </source>
</evidence>
<comment type="similarity">
    <text evidence="6">Belongs to the ABC-4 integral membrane protein family.</text>
</comment>
<dbReference type="PANTHER" id="PTHR30572:SF4">
    <property type="entry name" value="ABC TRANSPORTER PERMEASE YTRF"/>
    <property type="match status" value="1"/>
</dbReference>
<evidence type="ECO:0000256" key="6">
    <source>
        <dbReference type="ARBA" id="ARBA00038076"/>
    </source>
</evidence>
<dbReference type="InterPro" id="IPR050250">
    <property type="entry name" value="Macrolide_Exporter_MacB"/>
</dbReference>
<sequence>MKAVGRVKVVDLLGEAVAAMLGKPMRAALTALGTVLGVGTFVAVLGLTSTATGQISERFDAMKATEVVVSDKSSSIGADDVPFGPEAVDRALEIDGALAAGVYAPGGDATVSGNVSAHTGGVVGLVAASPEALRIVNPHLVAGRLFDQGHESRREKTTLLSSSVANQLGVNDLSAQPAVFIDGTAFTVIGIYDDVERRVDEMLLSAVVPLAADEDLRGEHTIARSLLVETRNGAAPRVAEQLAVALDPARPDRYEVPAVYDPTRLSDEVSTDLGVLFLALAGICLLIGLVGIANTTLVAVTERIGEYGLRRALGAKSRHIFAQVLAESGMLGGMGGIAGVSIGVFSVVGVAVYKQWTAVMDPWLVFAAPGVGLAVGILAGLWPAWRASRIQPADALRR</sequence>
<accession>A0ABV9HCB2</accession>
<organism evidence="10 11">
    <name type="scientific">Promicromonospora alba</name>
    <dbReference type="NCBI Taxonomy" id="1616110"/>
    <lineage>
        <taxon>Bacteria</taxon>
        <taxon>Bacillati</taxon>
        <taxon>Actinomycetota</taxon>
        <taxon>Actinomycetes</taxon>
        <taxon>Micrococcales</taxon>
        <taxon>Promicromonosporaceae</taxon>
        <taxon>Promicromonospora</taxon>
    </lineage>
</organism>
<comment type="caution">
    <text evidence="10">The sequence shown here is derived from an EMBL/GenBank/DDBJ whole genome shotgun (WGS) entry which is preliminary data.</text>
</comment>